<reference key="2">
    <citation type="submission" date="2011-05" db="EMBL/GenBank/DDBJ databases">
        <title>Complete genome sequence of the aerobic marine methanotroph Methylomonas methanica MC09.</title>
        <authorList>
            <person name="Boden R."/>
            <person name="Cunliffe M."/>
            <person name="Scanlan J."/>
            <person name="Moussard H."/>
            <person name="Kits K.D."/>
            <person name="Klotz M."/>
            <person name="Jetten M."/>
            <person name="Vuilleumier S."/>
            <person name="Han J."/>
            <person name="Peters L."/>
            <person name="Mikhailova N."/>
            <person name="Teshima H."/>
            <person name="Tapia R."/>
            <person name="Kyrpides N."/>
            <person name="Ivanova N."/>
            <person name="Pagani I."/>
            <person name="Cheng J.-F."/>
            <person name="Goodwin L."/>
            <person name="Han C."/>
            <person name="Hauser L."/>
            <person name="Land M."/>
            <person name="Lapidus A."/>
            <person name="Lucas S."/>
            <person name="Pitluck S."/>
            <person name="Woyke T."/>
            <person name="Stein L.Y."/>
            <person name="Murrell C."/>
        </authorList>
    </citation>
    <scope>NUCLEOTIDE SEQUENCE</scope>
    <source>
        <strain>MC09</strain>
    </source>
</reference>
<dbReference type="OrthoDB" id="7068250at2"/>
<dbReference type="Proteomes" id="UP000008888">
    <property type="component" value="Chromosome"/>
</dbReference>
<reference evidence="2" key="3">
    <citation type="submission" date="2011-05" db="EMBL/GenBank/DDBJ databases">
        <title>Complete sequence of Methylomonas methanica MC09.</title>
        <authorList>
            <consortium name="US DOE Joint Genome Institute"/>
            <person name="Lucas S."/>
            <person name="Han J."/>
            <person name="Lapidus A."/>
            <person name="Cheng J.-F."/>
            <person name="Goodwin L."/>
            <person name="Pitluck S."/>
            <person name="Peters L."/>
            <person name="Mikhailova N."/>
            <person name="Teshima H."/>
            <person name="Han C."/>
            <person name="Tapia R."/>
            <person name="Land M."/>
            <person name="Hauser L."/>
            <person name="Kyrpides N."/>
            <person name="Ivanova N."/>
            <person name="Pagani I."/>
            <person name="Stein L."/>
            <person name="Woyke T."/>
        </authorList>
    </citation>
    <scope>NUCLEOTIDE SEQUENCE [LARGE SCALE GENOMIC DNA]</scope>
    <source>
        <strain evidence="2">MC09</strain>
    </source>
</reference>
<organism evidence="1 2">
    <name type="scientific">Methylomonas methanica (strain DSM 25384 / MC09)</name>
    <dbReference type="NCBI Taxonomy" id="857087"/>
    <lineage>
        <taxon>Bacteria</taxon>
        <taxon>Pseudomonadati</taxon>
        <taxon>Pseudomonadota</taxon>
        <taxon>Gammaproteobacteria</taxon>
        <taxon>Methylococcales</taxon>
        <taxon>Methylococcaceae</taxon>
        <taxon>Methylomonas</taxon>
    </lineage>
</organism>
<evidence type="ECO:0000313" key="1">
    <source>
        <dbReference type="EMBL" id="AEG01598.1"/>
    </source>
</evidence>
<dbReference type="RefSeq" id="WP_013819825.1">
    <property type="nucleotide sequence ID" value="NC_015572.1"/>
</dbReference>
<sequence length="76" mass="8647">MKKVQLLKTSIESLKGFRTELHDDMDNSKRKQLDQIIYDLECCQGTQISLNNVLILLGKGLALLPALEKIFDELSK</sequence>
<name>G0A4K7_METMM</name>
<gene>
    <name evidence="1" type="ordered locus">Metme_3224</name>
</gene>
<dbReference type="KEGG" id="mmt:Metme_3224"/>
<reference evidence="1 2" key="1">
    <citation type="journal article" date="2011" name="J. Bacteriol.">
        <title>Complete Genome Sequence of the Aerobic Marine Methanotroph Methylomonas methanica MC09.</title>
        <authorList>
            <person name="Boden R."/>
            <person name="Cunliffe M."/>
            <person name="Scanlan J."/>
            <person name="Moussard H."/>
            <person name="Kits K.D."/>
            <person name="Klotz M.G."/>
            <person name="Jetten M.S."/>
            <person name="Vuilleumier S."/>
            <person name="Han J."/>
            <person name="Peters L."/>
            <person name="Mikhailova N."/>
            <person name="Teshima H."/>
            <person name="Tapia R."/>
            <person name="Kyrpides N."/>
            <person name="Ivanova N."/>
            <person name="Pagani I."/>
            <person name="Cheng J.F."/>
            <person name="Goodwin L."/>
            <person name="Han C."/>
            <person name="Hauser L."/>
            <person name="Land M.L."/>
            <person name="Lapidus A."/>
            <person name="Lucas S."/>
            <person name="Pitluck S."/>
            <person name="Woyke T."/>
            <person name="Stein L."/>
            <person name="Murrell J.C."/>
        </authorList>
    </citation>
    <scope>NUCLEOTIDE SEQUENCE [LARGE SCALE GENOMIC DNA]</scope>
    <source>
        <strain evidence="1 2">MC09</strain>
    </source>
</reference>
<dbReference type="AlphaFoldDB" id="G0A4K7"/>
<dbReference type="EMBL" id="CP002738">
    <property type="protein sequence ID" value="AEG01598.1"/>
    <property type="molecule type" value="Genomic_DNA"/>
</dbReference>
<keyword evidence="2" id="KW-1185">Reference proteome</keyword>
<proteinExistence type="predicted"/>
<evidence type="ECO:0000313" key="2">
    <source>
        <dbReference type="Proteomes" id="UP000008888"/>
    </source>
</evidence>
<protein>
    <submittedName>
        <fullName evidence="1">Uncharacterized protein</fullName>
    </submittedName>
</protein>
<dbReference type="HOGENOM" id="CLU_2650294_0_0_6"/>
<accession>G0A4K7</accession>
<dbReference type="STRING" id="857087.Metme_3224"/>